<accession>A0A158HJK9</accession>
<dbReference type="AlphaFoldDB" id="A0A158HJK9"/>
<dbReference type="FunFam" id="1.10.3720.10:FF:000033">
    <property type="entry name" value="Polar amino acid ABC transporter permease"/>
    <property type="match status" value="1"/>
</dbReference>
<dbReference type="InterPro" id="IPR010065">
    <property type="entry name" value="AA_ABC_transptr_permease_3TM"/>
</dbReference>
<keyword evidence="7 11" id="KW-0812">Transmembrane</keyword>
<comment type="subcellular location">
    <subcellularLocation>
        <location evidence="2">Cell inner membrane</location>
        <topology evidence="2">Multi-pass membrane protein</topology>
    </subcellularLocation>
    <subcellularLocation>
        <location evidence="11">Cell membrane</location>
        <topology evidence="11">Multi-pass membrane protein</topology>
    </subcellularLocation>
</comment>
<comment type="similarity">
    <text evidence="3">Belongs to the binding-protein-dependent transport system permease family. HisMQ subfamily.</text>
</comment>
<feature type="transmembrane region" description="Helical" evidence="11">
    <location>
        <begin position="20"/>
        <end position="44"/>
    </location>
</feature>
<feature type="transmembrane region" description="Helical" evidence="11">
    <location>
        <begin position="189"/>
        <end position="208"/>
    </location>
</feature>
<comment type="function">
    <text evidence="1">Part of the binding-protein-dependent transport system for glutamine; probably responsible for the translocation of the substrate across the membrane.</text>
</comment>
<dbReference type="Proteomes" id="UP000055019">
    <property type="component" value="Unassembled WGS sequence"/>
</dbReference>
<dbReference type="PROSITE" id="PS50928">
    <property type="entry name" value="ABC_TM1"/>
    <property type="match status" value="1"/>
</dbReference>
<organism evidence="13 14">
    <name type="scientific">Caballeronia arvi</name>
    <dbReference type="NCBI Taxonomy" id="1777135"/>
    <lineage>
        <taxon>Bacteria</taxon>
        <taxon>Pseudomonadati</taxon>
        <taxon>Pseudomonadota</taxon>
        <taxon>Betaproteobacteria</taxon>
        <taxon>Burkholderiales</taxon>
        <taxon>Burkholderiaceae</taxon>
        <taxon>Caballeronia</taxon>
    </lineage>
</organism>
<evidence type="ECO:0000256" key="3">
    <source>
        <dbReference type="ARBA" id="ARBA00010072"/>
    </source>
</evidence>
<proteinExistence type="inferred from homology"/>
<evidence type="ECO:0000256" key="10">
    <source>
        <dbReference type="ARBA" id="ARBA00023136"/>
    </source>
</evidence>
<dbReference type="EMBL" id="FCOM02000006">
    <property type="protein sequence ID" value="SAL44263.1"/>
    <property type="molecule type" value="Genomic_DNA"/>
</dbReference>
<evidence type="ECO:0000313" key="14">
    <source>
        <dbReference type="Proteomes" id="UP000055019"/>
    </source>
</evidence>
<dbReference type="InterPro" id="IPR043429">
    <property type="entry name" value="ArtM/GltK/GlnP/TcyL/YhdX-like"/>
</dbReference>
<dbReference type="SUPFAM" id="SSF161098">
    <property type="entry name" value="MetI-like"/>
    <property type="match status" value="1"/>
</dbReference>
<sequence>MMDFQFHVAADSIGLLLHGLLLTVELTLIVMALSLVFGLVVALAGRSQFAVLRWIVKAYIEVIRGTPLLLQLIYIYFVLPEFGVTLDPFVAAVIALTLNYSAFISEVYRGAIQAVARGQYDAAAALGMTPGLSMRRIVVPQAVRSVIPALGNYFISLFKDTALCSVISMQEIMFKAQMTAAQNFQYFTLYTMVAIMYFAVSFPAARFVEHIDRISRRAFTRRTH</sequence>
<evidence type="ECO:0000256" key="8">
    <source>
        <dbReference type="ARBA" id="ARBA00022970"/>
    </source>
</evidence>
<dbReference type="InterPro" id="IPR000515">
    <property type="entry name" value="MetI-like"/>
</dbReference>
<dbReference type="GO" id="GO:0006865">
    <property type="term" value="P:amino acid transport"/>
    <property type="evidence" value="ECO:0007669"/>
    <property type="project" value="UniProtKB-KW"/>
</dbReference>
<gene>
    <name evidence="13" type="ORF">AWB74_01846</name>
</gene>
<name>A0A158HJK9_9BURK</name>
<dbReference type="GO" id="GO:0043190">
    <property type="term" value="C:ATP-binding cassette (ABC) transporter complex"/>
    <property type="evidence" value="ECO:0007669"/>
    <property type="project" value="InterPro"/>
</dbReference>
<evidence type="ECO:0000256" key="9">
    <source>
        <dbReference type="ARBA" id="ARBA00022989"/>
    </source>
</evidence>
<keyword evidence="5 11" id="KW-0813">Transport</keyword>
<dbReference type="RefSeq" id="WP_061146466.1">
    <property type="nucleotide sequence ID" value="NZ_FCOM02000006.1"/>
</dbReference>
<dbReference type="PANTHER" id="PTHR30614:SF0">
    <property type="entry name" value="L-CYSTINE TRANSPORT SYSTEM PERMEASE PROTEIN TCYL"/>
    <property type="match status" value="1"/>
</dbReference>
<feature type="transmembrane region" description="Helical" evidence="11">
    <location>
        <begin position="56"/>
        <end position="77"/>
    </location>
</feature>
<evidence type="ECO:0000256" key="6">
    <source>
        <dbReference type="ARBA" id="ARBA00022475"/>
    </source>
</evidence>
<dbReference type="PANTHER" id="PTHR30614">
    <property type="entry name" value="MEMBRANE COMPONENT OF AMINO ACID ABC TRANSPORTER"/>
    <property type="match status" value="1"/>
</dbReference>
<protein>
    <recommendedName>
        <fullName evidence="4">Putative glutamine transport system permease protein GlnP</fullName>
    </recommendedName>
</protein>
<evidence type="ECO:0000259" key="12">
    <source>
        <dbReference type="PROSITE" id="PS50928"/>
    </source>
</evidence>
<dbReference type="Gene3D" id="1.10.3720.10">
    <property type="entry name" value="MetI-like"/>
    <property type="match status" value="1"/>
</dbReference>
<evidence type="ECO:0000256" key="5">
    <source>
        <dbReference type="ARBA" id="ARBA00022448"/>
    </source>
</evidence>
<keyword evidence="14" id="KW-1185">Reference proteome</keyword>
<evidence type="ECO:0000256" key="4">
    <source>
        <dbReference type="ARBA" id="ARBA00016506"/>
    </source>
</evidence>
<evidence type="ECO:0000256" key="11">
    <source>
        <dbReference type="RuleBase" id="RU363032"/>
    </source>
</evidence>
<evidence type="ECO:0000256" key="7">
    <source>
        <dbReference type="ARBA" id="ARBA00022692"/>
    </source>
</evidence>
<evidence type="ECO:0000256" key="2">
    <source>
        <dbReference type="ARBA" id="ARBA00004429"/>
    </source>
</evidence>
<keyword evidence="8" id="KW-0029">Amino-acid transport</keyword>
<dbReference type="OrthoDB" id="7026155at2"/>
<dbReference type="CDD" id="cd06261">
    <property type="entry name" value="TM_PBP2"/>
    <property type="match status" value="1"/>
</dbReference>
<evidence type="ECO:0000256" key="1">
    <source>
        <dbReference type="ARBA" id="ARBA00003159"/>
    </source>
</evidence>
<reference evidence="13" key="1">
    <citation type="submission" date="2016-01" db="EMBL/GenBank/DDBJ databases">
        <authorList>
            <person name="Peeters C."/>
        </authorList>
    </citation>
    <scope>NUCLEOTIDE SEQUENCE [LARGE SCALE GENOMIC DNA]</scope>
    <source>
        <strain evidence="13">LMG 29317</strain>
    </source>
</reference>
<dbReference type="GO" id="GO:0022857">
    <property type="term" value="F:transmembrane transporter activity"/>
    <property type="evidence" value="ECO:0007669"/>
    <property type="project" value="InterPro"/>
</dbReference>
<dbReference type="Pfam" id="PF00528">
    <property type="entry name" value="BPD_transp_1"/>
    <property type="match status" value="1"/>
</dbReference>
<dbReference type="NCBIfam" id="TIGR01726">
    <property type="entry name" value="HEQRo_perm_3TM"/>
    <property type="match status" value="1"/>
</dbReference>
<feature type="transmembrane region" description="Helical" evidence="11">
    <location>
        <begin position="89"/>
        <end position="108"/>
    </location>
</feature>
<evidence type="ECO:0000313" key="13">
    <source>
        <dbReference type="EMBL" id="SAL44263.1"/>
    </source>
</evidence>
<comment type="caution">
    <text evidence="13">The sequence shown here is derived from an EMBL/GenBank/DDBJ whole genome shotgun (WGS) entry which is preliminary data.</text>
</comment>
<keyword evidence="6" id="KW-1003">Cell membrane</keyword>
<keyword evidence="9 11" id="KW-1133">Transmembrane helix</keyword>
<dbReference type="InterPro" id="IPR035906">
    <property type="entry name" value="MetI-like_sf"/>
</dbReference>
<keyword evidence="10 11" id="KW-0472">Membrane</keyword>
<feature type="domain" description="ABC transmembrane type-1" evidence="12">
    <location>
        <begin position="20"/>
        <end position="208"/>
    </location>
</feature>